<sequence length="398" mass="45558">MNRTDEKAQAMNLPPVYNHVEKHGAFPEISHDENARFNFLTNLNRHLDSVVKPGNKVAFDKRIKPWFQERTGHDFHTSAEVKEAMRQDTYYQMSSALRRAMLEMTQQASRSMVLRQIDSLADKASFYNNQRPETLTLDPDLEIPHYLKIVDYHCLPGSYYTEYIADDVANAAADDARFFVTTAGKFGELSDGSSKALVNFLTHNYPKFNPRRILDIGCGAGHNLLALAMGYPDAEVIGIDVSAPMLRYGHARAVSLGVENVRFIQANAETIPFDNDSFDWVQSTMFLHETSTRAINNIVREVYRVLVSGGLMLHVEHAQNTPDMSLFEQFMRDWDTFNNNEPFYRVMHQMDKTEWMKSAGFQSDNLLQFGIHIVNNNNHRLTGDGFQTRQNVFGAWKE</sequence>
<feature type="domain" description="Methyltransferase" evidence="1">
    <location>
        <begin position="213"/>
        <end position="310"/>
    </location>
</feature>
<dbReference type="GO" id="GO:0008168">
    <property type="term" value="F:methyltransferase activity"/>
    <property type="evidence" value="ECO:0007669"/>
    <property type="project" value="UniProtKB-KW"/>
</dbReference>
<evidence type="ECO:0000313" key="2">
    <source>
        <dbReference type="EMBL" id="QIP13666.1"/>
    </source>
</evidence>
<dbReference type="RefSeq" id="WP_167208955.1">
    <property type="nucleotide sequence ID" value="NZ_CP050063.1"/>
</dbReference>
<accession>A0A6G9AMU7</accession>
<reference evidence="2 3" key="1">
    <citation type="submission" date="2020-03" db="EMBL/GenBank/DDBJ databases">
        <authorList>
            <person name="Kim M.K."/>
        </authorList>
    </citation>
    <scope>NUCLEOTIDE SEQUENCE [LARGE SCALE GENOMIC DNA]</scope>
    <source>
        <strain evidence="2 3">BT328</strain>
    </source>
</reference>
<keyword evidence="2" id="KW-0808">Transferase</keyword>
<dbReference type="InterPro" id="IPR029063">
    <property type="entry name" value="SAM-dependent_MTases_sf"/>
</dbReference>
<dbReference type="InterPro" id="IPR041698">
    <property type="entry name" value="Methyltransf_25"/>
</dbReference>
<evidence type="ECO:0000313" key="3">
    <source>
        <dbReference type="Proteomes" id="UP000501802"/>
    </source>
</evidence>
<dbReference type="Pfam" id="PF13649">
    <property type="entry name" value="Methyltransf_25"/>
    <property type="match status" value="1"/>
</dbReference>
<dbReference type="Proteomes" id="UP000501802">
    <property type="component" value="Chromosome"/>
</dbReference>
<dbReference type="EMBL" id="CP050063">
    <property type="protein sequence ID" value="QIP13666.1"/>
    <property type="molecule type" value="Genomic_DNA"/>
</dbReference>
<keyword evidence="2" id="KW-0489">Methyltransferase</keyword>
<protein>
    <submittedName>
        <fullName evidence="2">Class I SAM-dependent methyltransferase</fullName>
    </submittedName>
</protein>
<dbReference type="KEGG" id="spib:G8759_14055"/>
<dbReference type="GO" id="GO:0032259">
    <property type="term" value="P:methylation"/>
    <property type="evidence" value="ECO:0007669"/>
    <property type="project" value="UniProtKB-KW"/>
</dbReference>
<organism evidence="2 3">
    <name type="scientific">Spirosoma aureum</name>
    <dbReference type="NCBI Taxonomy" id="2692134"/>
    <lineage>
        <taxon>Bacteria</taxon>
        <taxon>Pseudomonadati</taxon>
        <taxon>Bacteroidota</taxon>
        <taxon>Cytophagia</taxon>
        <taxon>Cytophagales</taxon>
        <taxon>Cytophagaceae</taxon>
        <taxon>Spirosoma</taxon>
    </lineage>
</organism>
<proteinExistence type="predicted"/>
<name>A0A6G9AMU7_9BACT</name>
<gene>
    <name evidence="2" type="ORF">G8759_14055</name>
</gene>
<dbReference type="CDD" id="cd02440">
    <property type="entry name" value="AdoMet_MTases"/>
    <property type="match status" value="1"/>
</dbReference>
<dbReference type="PANTHER" id="PTHR43591">
    <property type="entry name" value="METHYLTRANSFERASE"/>
    <property type="match status" value="1"/>
</dbReference>
<dbReference type="SUPFAM" id="SSF53335">
    <property type="entry name" value="S-adenosyl-L-methionine-dependent methyltransferases"/>
    <property type="match status" value="1"/>
</dbReference>
<dbReference type="PANTHER" id="PTHR43591:SF24">
    <property type="entry name" value="2-METHOXY-6-POLYPRENYL-1,4-BENZOQUINOL METHYLASE, MITOCHONDRIAL"/>
    <property type="match status" value="1"/>
</dbReference>
<dbReference type="AlphaFoldDB" id="A0A6G9AMU7"/>
<keyword evidence="3" id="KW-1185">Reference proteome</keyword>
<evidence type="ECO:0000259" key="1">
    <source>
        <dbReference type="Pfam" id="PF13649"/>
    </source>
</evidence>
<dbReference type="Gene3D" id="3.40.50.150">
    <property type="entry name" value="Vaccinia Virus protein VP39"/>
    <property type="match status" value="1"/>
</dbReference>